<dbReference type="AlphaFoldDB" id="Q8TSE5"/>
<dbReference type="GO" id="GO:0016887">
    <property type="term" value="F:ATP hydrolysis activity"/>
    <property type="evidence" value="ECO:0007669"/>
    <property type="project" value="InterPro"/>
</dbReference>
<name>Q8TSE5_METAC</name>
<feature type="domain" description="ABC transporter" evidence="5">
    <location>
        <begin position="12"/>
        <end position="240"/>
    </location>
</feature>
<keyword evidence="4 6" id="KW-0067">ATP-binding</keyword>
<evidence type="ECO:0000256" key="2">
    <source>
        <dbReference type="ARBA" id="ARBA00022448"/>
    </source>
</evidence>
<dbReference type="Pfam" id="PF00005">
    <property type="entry name" value="ABC_tran"/>
    <property type="match status" value="1"/>
</dbReference>
<dbReference type="SUPFAM" id="SSF52540">
    <property type="entry name" value="P-loop containing nucleoside triphosphate hydrolases"/>
    <property type="match status" value="1"/>
</dbReference>
<organism evidence="6 7">
    <name type="scientific">Methanosarcina acetivorans (strain ATCC 35395 / DSM 2834 / JCM 12185 / C2A)</name>
    <dbReference type="NCBI Taxonomy" id="188937"/>
    <lineage>
        <taxon>Archaea</taxon>
        <taxon>Methanobacteriati</taxon>
        <taxon>Methanobacteriota</taxon>
        <taxon>Stenosarchaea group</taxon>
        <taxon>Methanomicrobia</taxon>
        <taxon>Methanosarcinales</taxon>
        <taxon>Methanosarcinaceae</taxon>
        <taxon>Methanosarcina</taxon>
    </lineage>
</organism>
<sequence length="314" mass="34693">MQTEEKWMNEVIKTDRLSKDFGDLHAVNSISLCVGKGEIYGFLGLSGAGKTTTIRMLLGMIKPTSGAAYLNGKLVNAGETELWKNVGYLVELPYSYPDLTVKEKLEIIRRLRGIDDTNAISAVMGKLQLNKYADRKAGKLSQGNRQRLGIAKALIHSPEILILDEPSNGLDPAGIVEIRELLLDLALNKGVTVFISSHILSEVSKIASRIGIIHEGVLIQEINADRLEQLRLKKLVVNTVDNEKAKTILFAGGYDAVLSPDRNLIITDERVIGQPEKIAEILVYSGCPPVLLMVEEEDLESYFLRSIREKVSVK</sequence>
<evidence type="ECO:0000259" key="5">
    <source>
        <dbReference type="PROSITE" id="PS50893"/>
    </source>
</evidence>
<keyword evidence="3" id="KW-0547">Nucleotide-binding</keyword>
<evidence type="ECO:0000256" key="3">
    <source>
        <dbReference type="ARBA" id="ARBA00022741"/>
    </source>
</evidence>
<reference evidence="6 7" key="1">
    <citation type="journal article" date="2002" name="Genome Res.">
        <title>The genome of Methanosarcina acetivorans reveals extensive metabolic and physiological diversity.</title>
        <authorList>
            <person name="Galagan J.E."/>
            <person name="Nusbaum C."/>
            <person name="Roy A."/>
            <person name="Endrizzi M.G."/>
            <person name="Macdonald P."/>
            <person name="FitzHugh W."/>
            <person name="Calvo S."/>
            <person name="Engels R."/>
            <person name="Smirnov S."/>
            <person name="Atnoor D."/>
            <person name="Brown A."/>
            <person name="Allen N."/>
            <person name="Naylor J."/>
            <person name="Stange-Thomann N."/>
            <person name="DeArellano K."/>
            <person name="Johnson R."/>
            <person name="Linton L."/>
            <person name="McEwan P."/>
            <person name="McKernan K."/>
            <person name="Talamas J."/>
            <person name="Tirrell A."/>
            <person name="Ye W."/>
            <person name="Zimmer A."/>
            <person name="Barber R.D."/>
            <person name="Cann I."/>
            <person name="Graham D.E."/>
            <person name="Grahame D.A."/>
            <person name="Guss A."/>
            <person name="Hedderich R."/>
            <person name="Ingram-Smith C."/>
            <person name="Kuettner C.H."/>
            <person name="Krzycki J.A."/>
            <person name="Leigh J.A."/>
            <person name="Li W."/>
            <person name="Liu J."/>
            <person name="Mukhopadhyay B."/>
            <person name="Reeve J.N."/>
            <person name="Smith K."/>
            <person name="Springer T.A."/>
            <person name="Umayam L.A."/>
            <person name="White O."/>
            <person name="White R.H."/>
            <person name="de Macario E.C."/>
            <person name="Ferry J.G."/>
            <person name="Jarrell K.F."/>
            <person name="Jing H."/>
            <person name="Macario A.J.L."/>
            <person name="Paulsen I."/>
            <person name="Pritchett M."/>
            <person name="Sowers K.R."/>
            <person name="Swanson R.V."/>
            <person name="Zinder S.H."/>
            <person name="Lander E."/>
            <person name="Metcalf W.W."/>
            <person name="Birren B."/>
        </authorList>
    </citation>
    <scope>NUCLEOTIDE SEQUENCE [LARGE SCALE GENOMIC DNA]</scope>
    <source>
        <strain evidence="7">ATCC 35395 / DSM 2834 / JCM 12185 / C2A</strain>
    </source>
</reference>
<dbReference type="Gene3D" id="3.40.50.300">
    <property type="entry name" value="P-loop containing nucleotide triphosphate hydrolases"/>
    <property type="match status" value="1"/>
</dbReference>
<dbReference type="InParanoid" id="Q8TSE5"/>
<evidence type="ECO:0000256" key="4">
    <source>
        <dbReference type="ARBA" id="ARBA00022840"/>
    </source>
</evidence>
<dbReference type="PROSITE" id="PS50893">
    <property type="entry name" value="ABC_TRANSPORTER_2"/>
    <property type="match status" value="1"/>
</dbReference>
<dbReference type="PANTHER" id="PTHR43335">
    <property type="entry name" value="ABC TRANSPORTER, ATP-BINDING PROTEIN"/>
    <property type="match status" value="1"/>
</dbReference>
<evidence type="ECO:0000313" key="7">
    <source>
        <dbReference type="Proteomes" id="UP000002487"/>
    </source>
</evidence>
<protein>
    <submittedName>
        <fullName evidence="6">Bacitracin ABC transporter, ATP-binding protein</fullName>
    </submittedName>
</protein>
<dbReference type="InterPro" id="IPR003439">
    <property type="entry name" value="ABC_transporter-like_ATP-bd"/>
</dbReference>
<dbReference type="InterPro" id="IPR027417">
    <property type="entry name" value="P-loop_NTPase"/>
</dbReference>
<gene>
    <name evidence="6" type="primary">bcrA</name>
    <name evidence="6" type="ordered locus">MA_0853</name>
</gene>
<dbReference type="PROSITE" id="PS00211">
    <property type="entry name" value="ABC_TRANSPORTER_1"/>
    <property type="match status" value="1"/>
</dbReference>
<comment type="similarity">
    <text evidence="1">Belongs to the ABC transporter superfamily.</text>
</comment>
<dbReference type="PhylomeDB" id="Q8TSE5"/>
<keyword evidence="2" id="KW-0813">Transport</keyword>
<dbReference type="EMBL" id="AE010299">
    <property type="protein sequence ID" value="AAM04292.1"/>
    <property type="molecule type" value="Genomic_DNA"/>
</dbReference>
<dbReference type="InterPro" id="IPR017871">
    <property type="entry name" value="ABC_transporter-like_CS"/>
</dbReference>
<dbReference type="KEGG" id="mac:MA_0853"/>
<dbReference type="STRING" id="188937.MA_0853"/>
<dbReference type="GO" id="GO:0005524">
    <property type="term" value="F:ATP binding"/>
    <property type="evidence" value="ECO:0007669"/>
    <property type="project" value="UniProtKB-KW"/>
</dbReference>
<accession>Q8TSE5</accession>
<proteinExistence type="inferred from homology"/>
<evidence type="ECO:0000313" key="6">
    <source>
        <dbReference type="EMBL" id="AAM04292.1"/>
    </source>
</evidence>
<keyword evidence="7" id="KW-1185">Reference proteome</keyword>
<dbReference type="InterPro" id="IPR003593">
    <property type="entry name" value="AAA+_ATPase"/>
</dbReference>
<dbReference type="HOGENOM" id="CLU_000604_1_2_2"/>
<dbReference type="PANTHER" id="PTHR43335:SF4">
    <property type="entry name" value="ABC TRANSPORTER, ATP-BINDING PROTEIN"/>
    <property type="match status" value="1"/>
</dbReference>
<evidence type="ECO:0000256" key="1">
    <source>
        <dbReference type="ARBA" id="ARBA00005417"/>
    </source>
</evidence>
<dbReference type="EnsemblBacteria" id="AAM04292">
    <property type="protein sequence ID" value="AAM04292"/>
    <property type="gene ID" value="MA_0853"/>
</dbReference>
<dbReference type="Proteomes" id="UP000002487">
    <property type="component" value="Chromosome"/>
</dbReference>
<dbReference type="SMART" id="SM00382">
    <property type="entry name" value="AAA"/>
    <property type="match status" value="1"/>
</dbReference>